<accession>A0A2S3QX70</accession>
<reference evidence="2 3" key="1">
    <citation type="journal article" date="2018" name="Front. Microbiol.">
        <title>Phylogeny of Vibrio vulnificus from the Analysis of the Core-Genome: Implications for Intra-Species Taxonomy.</title>
        <authorList>
            <person name="Roig F.J."/>
            <person name="Gonzalez-Candelas F."/>
            <person name="Sanjuan E."/>
            <person name="Fouz B."/>
            <person name="Feil E.J."/>
            <person name="Llorens C."/>
            <person name="Baker-Austin C."/>
            <person name="Oliver J.D."/>
            <person name="Danin-Poleg Y."/>
            <person name="Gibas C.J."/>
            <person name="Kashi Y."/>
            <person name="Gulig P.A."/>
            <person name="Morrison S.S."/>
            <person name="Amaro C."/>
        </authorList>
    </citation>
    <scope>NUCLEOTIDE SEQUENCE [LARGE SCALE GENOMIC DNA]</scope>
    <source>
        <strain evidence="2 3">CECT4608</strain>
    </source>
</reference>
<dbReference type="InterPro" id="IPR028098">
    <property type="entry name" value="Glyco_trans_4-like_N"/>
</dbReference>
<dbReference type="InterPro" id="IPR050194">
    <property type="entry name" value="Glycosyltransferase_grp1"/>
</dbReference>
<proteinExistence type="predicted"/>
<evidence type="ECO:0000259" key="1">
    <source>
        <dbReference type="Pfam" id="PF13439"/>
    </source>
</evidence>
<gene>
    <name evidence="2" type="ORF">CRN52_21735</name>
</gene>
<evidence type="ECO:0000313" key="2">
    <source>
        <dbReference type="EMBL" id="POB42766.1"/>
    </source>
</evidence>
<dbReference type="EMBL" id="PDGH01000142">
    <property type="protein sequence ID" value="POB42766.1"/>
    <property type="molecule type" value="Genomic_DNA"/>
</dbReference>
<dbReference type="Pfam" id="PF13439">
    <property type="entry name" value="Glyco_transf_4"/>
    <property type="match status" value="1"/>
</dbReference>
<dbReference type="PANTHER" id="PTHR45947:SF3">
    <property type="entry name" value="SULFOQUINOVOSYL TRANSFERASE SQD2"/>
    <property type="match status" value="1"/>
</dbReference>
<sequence length="377" mass="42708">MPDDNKATLGKKRTAKSHRVGKEIWLLLDSLVYGGIESHVIELASALKAQHYSVRVLLTNKYVRRPPIMQQLRQRGIRVNYISQLSGNHPMPIMQLAVALKRYRPIAVHTHGYKANIYARLARMMSFPHLRLVSTYHAGESKTGKLWLYDWVDRLTSFISDHRFAVSDAILHSLPFSGERINNFVPVSELAESHQNCAQHIGFVGRLSYEKAADRFVELAEHFPSLTFHLYGDGPEREPLETLANDNVEFSGFVSDMTKVWPKISVLIIPSRFEGLPMAALEAMANGVAVIAMNVGQLGQLIEHGQNGFIAQTEADLVAHLQRWLEMPSAEQQRLLFQARETIMQHYSPQAVLPQILSSYHIDNAFPNLRIKLTPHH</sequence>
<dbReference type="GO" id="GO:0016757">
    <property type="term" value="F:glycosyltransferase activity"/>
    <property type="evidence" value="ECO:0007669"/>
    <property type="project" value="UniProtKB-ARBA"/>
</dbReference>
<evidence type="ECO:0000313" key="3">
    <source>
        <dbReference type="Proteomes" id="UP000237466"/>
    </source>
</evidence>
<organism evidence="2 3">
    <name type="scientific">Vibrio vulnificus</name>
    <dbReference type="NCBI Taxonomy" id="672"/>
    <lineage>
        <taxon>Bacteria</taxon>
        <taxon>Pseudomonadati</taxon>
        <taxon>Pseudomonadota</taxon>
        <taxon>Gammaproteobacteria</taxon>
        <taxon>Vibrionales</taxon>
        <taxon>Vibrionaceae</taxon>
        <taxon>Vibrio</taxon>
    </lineage>
</organism>
<dbReference type="SUPFAM" id="SSF53756">
    <property type="entry name" value="UDP-Glycosyltransferase/glycogen phosphorylase"/>
    <property type="match status" value="1"/>
</dbReference>
<feature type="domain" description="Glycosyltransferase subfamily 4-like N-terminal" evidence="1">
    <location>
        <begin position="33"/>
        <end position="172"/>
    </location>
</feature>
<protein>
    <submittedName>
        <fullName evidence="2">Glycosyltransferase family 1 protein</fullName>
    </submittedName>
</protein>
<dbReference type="Gene3D" id="3.40.50.2000">
    <property type="entry name" value="Glycogen Phosphorylase B"/>
    <property type="match status" value="2"/>
</dbReference>
<dbReference type="Pfam" id="PF13692">
    <property type="entry name" value="Glyco_trans_1_4"/>
    <property type="match status" value="1"/>
</dbReference>
<dbReference type="Proteomes" id="UP000237466">
    <property type="component" value="Unassembled WGS sequence"/>
</dbReference>
<dbReference type="RefSeq" id="WP_047112041.1">
    <property type="nucleotide sequence ID" value="NZ_JAFKOV010000010.1"/>
</dbReference>
<name>A0A2S3QX70_VIBVL</name>
<dbReference type="AlphaFoldDB" id="A0A2S3QX70"/>
<keyword evidence="2" id="KW-0808">Transferase</keyword>
<comment type="caution">
    <text evidence="2">The sequence shown here is derived from an EMBL/GenBank/DDBJ whole genome shotgun (WGS) entry which is preliminary data.</text>
</comment>
<dbReference type="PANTHER" id="PTHR45947">
    <property type="entry name" value="SULFOQUINOVOSYL TRANSFERASE SQD2"/>
    <property type="match status" value="1"/>
</dbReference>